<gene>
    <name evidence="1" type="ORF">SCALOS_LOCUS11385</name>
</gene>
<evidence type="ECO:0000313" key="1">
    <source>
        <dbReference type="EMBL" id="CAG8724936.1"/>
    </source>
</evidence>
<keyword evidence="2" id="KW-1185">Reference proteome</keyword>
<reference evidence="1" key="1">
    <citation type="submission" date="2021-06" db="EMBL/GenBank/DDBJ databases">
        <authorList>
            <person name="Kallberg Y."/>
            <person name="Tangrot J."/>
            <person name="Rosling A."/>
        </authorList>
    </citation>
    <scope>NUCLEOTIDE SEQUENCE</scope>
    <source>
        <strain evidence="1">AU212A</strain>
    </source>
</reference>
<evidence type="ECO:0000313" key="2">
    <source>
        <dbReference type="Proteomes" id="UP000789860"/>
    </source>
</evidence>
<accession>A0ACA9PTW0</accession>
<dbReference type="Proteomes" id="UP000789860">
    <property type="component" value="Unassembled WGS sequence"/>
</dbReference>
<proteinExistence type="predicted"/>
<sequence>MSLPEAKSWKKIRLNSGKAINAEPNDIDQIDKVTIDKDEQISSNENVVLDDHVISTWKIREQDVGLTEYVDASIPGFSATIKQR</sequence>
<dbReference type="EMBL" id="CAJVPM010049375">
    <property type="protein sequence ID" value="CAG8724936.1"/>
    <property type="molecule type" value="Genomic_DNA"/>
</dbReference>
<name>A0ACA9PTW0_9GLOM</name>
<organism evidence="1 2">
    <name type="scientific">Scutellospora calospora</name>
    <dbReference type="NCBI Taxonomy" id="85575"/>
    <lineage>
        <taxon>Eukaryota</taxon>
        <taxon>Fungi</taxon>
        <taxon>Fungi incertae sedis</taxon>
        <taxon>Mucoromycota</taxon>
        <taxon>Glomeromycotina</taxon>
        <taxon>Glomeromycetes</taxon>
        <taxon>Diversisporales</taxon>
        <taxon>Gigasporaceae</taxon>
        <taxon>Scutellospora</taxon>
    </lineage>
</organism>
<comment type="caution">
    <text evidence="1">The sequence shown here is derived from an EMBL/GenBank/DDBJ whole genome shotgun (WGS) entry which is preliminary data.</text>
</comment>
<feature type="non-terminal residue" evidence="1">
    <location>
        <position position="84"/>
    </location>
</feature>
<protein>
    <submittedName>
        <fullName evidence="1">34_t:CDS:1</fullName>
    </submittedName>
</protein>